<protein>
    <submittedName>
        <fullName evidence="2">Uncharacterized protein</fullName>
    </submittedName>
</protein>
<feature type="region of interest" description="Disordered" evidence="1">
    <location>
        <begin position="37"/>
        <end position="83"/>
    </location>
</feature>
<evidence type="ECO:0000256" key="1">
    <source>
        <dbReference type="SAM" id="MobiDB-lite"/>
    </source>
</evidence>
<proteinExistence type="predicted"/>
<dbReference type="Proteomes" id="UP000299102">
    <property type="component" value="Unassembled WGS sequence"/>
</dbReference>
<keyword evidence="3" id="KW-1185">Reference proteome</keyword>
<evidence type="ECO:0000313" key="3">
    <source>
        <dbReference type="Proteomes" id="UP000299102"/>
    </source>
</evidence>
<sequence>MKRLKDISEPIEDMQSSYHLKSVVSVYPSGTCWNRRRWGDGRRNEPALLPPRPLGNESDRWGREVMEESEPPELSLSRRKATAQAATSRLQSLSMSHWSRRPIFVLQSSWPQ</sequence>
<dbReference type="AlphaFoldDB" id="A0A4C1ZP99"/>
<comment type="caution">
    <text evidence="2">The sequence shown here is derived from an EMBL/GenBank/DDBJ whole genome shotgun (WGS) entry which is preliminary data.</text>
</comment>
<gene>
    <name evidence="2" type="ORF">EVAR_16002_1</name>
</gene>
<evidence type="ECO:0000313" key="2">
    <source>
        <dbReference type="EMBL" id="GBP88375.1"/>
    </source>
</evidence>
<reference evidence="2 3" key="1">
    <citation type="journal article" date="2019" name="Commun. Biol.">
        <title>The bagworm genome reveals a unique fibroin gene that provides high tensile strength.</title>
        <authorList>
            <person name="Kono N."/>
            <person name="Nakamura H."/>
            <person name="Ohtoshi R."/>
            <person name="Tomita M."/>
            <person name="Numata K."/>
            <person name="Arakawa K."/>
        </authorList>
    </citation>
    <scope>NUCLEOTIDE SEQUENCE [LARGE SCALE GENOMIC DNA]</scope>
</reference>
<organism evidence="2 3">
    <name type="scientific">Eumeta variegata</name>
    <name type="common">Bagworm moth</name>
    <name type="synonym">Eumeta japonica</name>
    <dbReference type="NCBI Taxonomy" id="151549"/>
    <lineage>
        <taxon>Eukaryota</taxon>
        <taxon>Metazoa</taxon>
        <taxon>Ecdysozoa</taxon>
        <taxon>Arthropoda</taxon>
        <taxon>Hexapoda</taxon>
        <taxon>Insecta</taxon>
        <taxon>Pterygota</taxon>
        <taxon>Neoptera</taxon>
        <taxon>Endopterygota</taxon>
        <taxon>Lepidoptera</taxon>
        <taxon>Glossata</taxon>
        <taxon>Ditrysia</taxon>
        <taxon>Tineoidea</taxon>
        <taxon>Psychidae</taxon>
        <taxon>Oiketicinae</taxon>
        <taxon>Eumeta</taxon>
    </lineage>
</organism>
<name>A0A4C1ZP99_EUMVA</name>
<dbReference type="EMBL" id="BGZK01001927">
    <property type="protein sequence ID" value="GBP88375.1"/>
    <property type="molecule type" value="Genomic_DNA"/>
</dbReference>
<accession>A0A4C1ZP99</accession>
<feature type="compositionally biased region" description="Basic and acidic residues" evidence="1">
    <location>
        <begin position="57"/>
        <end position="66"/>
    </location>
</feature>